<accession>A0A6V7VZT2</accession>
<proteinExistence type="predicted"/>
<dbReference type="OrthoDB" id="6251307at2759"/>
<dbReference type="EMBL" id="CAJEWN010000367">
    <property type="protein sequence ID" value="CAD2180332.1"/>
    <property type="molecule type" value="Genomic_DNA"/>
</dbReference>
<gene>
    <name evidence="1" type="ORF">MENT_LOCUS32402</name>
</gene>
<reference evidence="1 2" key="1">
    <citation type="submission" date="2020-08" db="EMBL/GenBank/DDBJ databases">
        <authorList>
            <person name="Koutsovoulos G."/>
            <person name="Danchin GJ E."/>
        </authorList>
    </citation>
    <scope>NUCLEOTIDE SEQUENCE [LARGE SCALE GENOMIC DNA]</scope>
</reference>
<dbReference type="AlphaFoldDB" id="A0A6V7VZT2"/>
<evidence type="ECO:0000313" key="1">
    <source>
        <dbReference type="EMBL" id="CAD2180332.1"/>
    </source>
</evidence>
<organism evidence="1 2">
    <name type="scientific">Meloidogyne enterolobii</name>
    <name type="common">Root-knot nematode worm</name>
    <name type="synonym">Meloidogyne mayaguensis</name>
    <dbReference type="NCBI Taxonomy" id="390850"/>
    <lineage>
        <taxon>Eukaryota</taxon>
        <taxon>Metazoa</taxon>
        <taxon>Ecdysozoa</taxon>
        <taxon>Nematoda</taxon>
        <taxon>Chromadorea</taxon>
        <taxon>Rhabditida</taxon>
        <taxon>Tylenchina</taxon>
        <taxon>Tylenchomorpha</taxon>
        <taxon>Tylenchoidea</taxon>
        <taxon>Meloidogynidae</taxon>
        <taxon>Meloidogyninae</taxon>
        <taxon>Meloidogyne</taxon>
    </lineage>
</organism>
<evidence type="ECO:0000313" key="2">
    <source>
        <dbReference type="Proteomes" id="UP000580250"/>
    </source>
</evidence>
<protein>
    <submittedName>
        <fullName evidence="1">Uncharacterized protein</fullName>
    </submittedName>
</protein>
<sequence>MIYIEFGRKKDIFTIVYLDEDYTTESFLGNDAELRNEYISNIEKGAYLHKYAGLWALGLDLLPTSAHRSLDLFVYKGCVCSTGALVML</sequence>
<name>A0A6V7VZT2_MELEN</name>
<comment type="caution">
    <text evidence="1">The sequence shown here is derived from an EMBL/GenBank/DDBJ whole genome shotgun (WGS) entry which is preliminary data.</text>
</comment>
<dbReference type="Proteomes" id="UP000580250">
    <property type="component" value="Unassembled WGS sequence"/>
</dbReference>